<accession>A0ABU7XFS8</accession>
<dbReference type="EMBL" id="JAZHYN010000014">
    <property type="protein sequence ID" value="MEF3366246.1"/>
    <property type="molecule type" value="Genomic_DNA"/>
</dbReference>
<feature type="transmembrane region" description="Helical" evidence="1">
    <location>
        <begin position="58"/>
        <end position="78"/>
    </location>
</feature>
<dbReference type="InterPro" id="IPR043130">
    <property type="entry name" value="CDP-OH_PTrfase_TM_dom"/>
</dbReference>
<dbReference type="Pfam" id="PF01066">
    <property type="entry name" value="CDP-OH_P_transf"/>
    <property type="match status" value="1"/>
</dbReference>
<dbReference type="RefSeq" id="WP_332081229.1">
    <property type="nucleotide sequence ID" value="NZ_JAZHYN010000014.1"/>
</dbReference>
<feature type="transmembrane region" description="Helical" evidence="1">
    <location>
        <begin position="184"/>
        <end position="206"/>
    </location>
</feature>
<feature type="transmembrane region" description="Helical" evidence="1">
    <location>
        <begin position="117"/>
        <end position="138"/>
    </location>
</feature>
<keyword evidence="1" id="KW-1133">Transmembrane helix</keyword>
<dbReference type="InterPro" id="IPR000462">
    <property type="entry name" value="CDP-OH_P_trans"/>
</dbReference>
<sequence>MANQRINDSFLAVKERALLMALVQRLPSWTTPDHLTAVGLLGAVTVISGFVGCNWSNWFLLLVVFGLFLNWFGDSLDGTLARFRVMERPYYGFFIDHSADLIAQTLIVVGLSVSPYFTVASGLLVLSLYLLMSSYTYLRVVTEGIHRLSYGGMGATEFRILVALWALFAAACGPGLIAAQAYGFAILDLVIGTLSAATFIAFVFVVRNDLARMQREERDLVQSPEPPLAAEGTPFEIDERNLVEPAAR</sequence>
<keyword evidence="3" id="KW-1185">Reference proteome</keyword>
<evidence type="ECO:0000256" key="1">
    <source>
        <dbReference type="SAM" id="Phobius"/>
    </source>
</evidence>
<keyword evidence="1" id="KW-0812">Transmembrane</keyword>
<reference evidence="2 3" key="1">
    <citation type="submission" date="2024-02" db="EMBL/GenBank/DDBJ databases">
        <authorList>
            <person name="Grouzdev D."/>
        </authorList>
    </citation>
    <scope>NUCLEOTIDE SEQUENCE [LARGE SCALE GENOMIC DNA]</scope>
    <source>
        <strain evidence="2 3">9N</strain>
    </source>
</reference>
<evidence type="ECO:0000313" key="2">
    <source>
        <dbReference type="EMBL" id="MEF3366246.1"/>
    </source>
</evidence>
<organism evidence="2 3">
    <name type="scientific">Methylocystis borbori</name>
    <dbReference type="NCBI Taxonomy" id="3118750"/>
    <lineage>
        <taxon>Bacteria</taxon>
        <taxon>Pseudomonadati</taxon>
        <taxon>Pseudomonadota</taxon>
        <taxon>Alphaproteobacteria</taxon>
        <taxon>Hyphomicrobiales</taxon>
        <taxon>Methylocystaceae</taxon>
        <taxon>Methylocystis</taxon>
    </lineage>
</organism>
<protein>
    <submittedName>
        <fullName evidence="2">CDP-alcohol phosphatidyltransferase family protein</fullName>
    </submittedName>
</protein>
<feature type="transmembrane region" description="Helical" evidence="1">
    <location>
        <begin position="158"/>
        <end position="178"/>
    </location>
</feature>
<name>A0ABU7XFS8_9HYPH</name>
<proteinExistence type="predicted"/>
<dbReference type="Gene3D" id="1.20.120.1760">
    <property type="match status" value="1"/>
</dbReference>
<gene>
    <name evidence="2" type="ORF">V3H18_06800</name>
</gene>
<dbReference type="Proteomes" id="UP001350748">
    <property type="component" value="Unassembled WGS sequence"/>
</dbReference>
<evidence type="ECO:0000313" key="3">
    <source>
        <dbReference type="Proteomes" id="UP001350748"/>
    </source>
</evidence>
<comment type="caution">
    <text evidence="2">The sequence shown here is derived from an EMBL/GenBank/DDBJ whole genome shotgun (WGS) entry which is preliminary data.</text>
</comment>
<keyword evidence="1" id="KW-0472">Membrane</keyword>